<evidence type="ECO:0000313" key="1">
    <source>
        <dbReference type="EMBL" id="SVE12818.1"/>
    </source>
</evidence>
<name>A0A383B076_9ZZZZ</name>
<dbReference type="AlphaFoldDB" id="A0A383B076"/>
<reference evidence="1" key="1">
    <citation type="submission" date="2018-05" db="EMBL/GenBank/DDBJ databases">
        <authorList>
            <person name="Lanie J.A."/>
            <person name="Ng W.-L."/>
            <person name="Kazmierczak K.M."/>
            <person name="Andrzejewski T.M."/>
            <person name="Davidsen T.M."/>
            <person name="Wayne K.J."/>
            <person name="Tettelin H."/>
            <person name="Glass J.I."/>
            <person name="Rusch D."/>
            <person name="Podicherti R."/>
            <person name="Tsui H.-C.T."/>
            <person name="Winkler M.E."/>
        </authorList>
    </citation>
    <scope>NUCLEOTIDE SEQUENCE</scope>
</reference>
<accession>A0A383B076</accession>
<sequence>VLRSPNTGKPLTLRPILRFFRQLFSEFQSI</sequence>
<feature type="non-terminal residue" evidence="1">
    <location>
        <position position="30"/>
    </location>
</feature>
<dbReference type="EMBL" id="UINC01195995">
    <property type="protein sequence ID" value="SVE12818.1"/>
    <property type="molecule type" value="Genomic_DNA"/>
</dbReference>
<protein>
    <submittedName>
        <fullName evidence="1">Uncharacterized protein</fullName>
    </submittedName>
</protein>
<proteinExistence type="predicted"/>
<gene>
    <name evidence="1" type="ORF">METZ01_LOCUS465672</name>
</gene>
<organism evidence="1">
    <name type="scientific">marine metagenome</name>
    <dbReference type="NCBI Taxonomy" id="408172"/>
    <lineage>
        <taxon>unclassified sequences</taxon>
        <taxon>metagenomes</taxon>
        <taxon>ecological metagenomes</taxon>
    </lineage>
</organism>
<feature type="non-terminal residue" evidence="1">
    <location>
        <position position="1"/>
    </location>
</feature>